<feature type="region of interest" description="Disordered" evidence="1">
    <location>
        <begin position="1"/>
        <end position="70"/>
    </location>
</feature>
<dbReference type="AlphaFoldDB" id="A0A2A9MJN5"/>
<feature type="compositionally biased region" description="Basic and acidic residues" evidence="1">
    <location>
        <begin position="251"/>
        <end position="286"/>
    </location>
</feature>
<dbReference type="KEGG" id="bbes:BESB_055140"/>
<protein>
    <submittedName>
        <fullName evidence="2">Uncharacterized protein</fullName>
    </submittedName>
</protein>
<dbReference type="Proteomes" id="UP000224006">
    <property type="component" value="Chromosome IV"/>
</dbReference>
<dbReference type="VEuPathDB" id="ToxoDB:BESB_055140"/>
<reference evidence="2 3" key="1">
    <citation type="submission" date="2017-09" db="EMBL/GenBank/DDBJ databases">
        <title>Genome sequencing of Besnoitia besnoiti strain Bb-Ger1.</title>
        <authorList>
            <person name="Schares G."/>
            <person name="Venepally P."/>
            <person name="Lorenzi H.A."/>
        </authorList>
    </citation>
    <scope>NUCLEOTIDE SEQUENCE [LARGE SCALE GENOMIC DNA]</scope>
    <source>
        <strain evidence="2 3">Bb-Ger1</strain>
    </source>
</reference>
<evidence type="ECO:0000256" key="1">
    <source>
        <dbReference type="SAM" id="MobiDB-lite"/>
    </source>
</evidence>
<dbReference type="EMBL" id="NWUJ01000004">
    <property type="protein sequence ID" value="PFH35863.1"/>
    <property type="molecule type" value="Genomic_DNA"/>
</dbReference>
<comment type="caution">
    <text evidence="2">The sequence shown here is derived from an EMBL/GenBank/DDBJ whole genome shotgun (WGS) entry which is preliminary data.</text>
</comment>
<dbReference type="STRING" id="94643.A0A2A9MJN5"/>
<gene>
    <name evidence="2" type="ORF">BESB_055140</name>
</gene>
<evidence type="ECO:0000313" key="3">
    <source>
        <dbReference type="Proteomes" id="UP000224006"/>
    </source>
</evidence>
<name>A0A2A9MJN5_BESBE</name>
<dbReference type="OrthoDB" id="348671at2759"/>
<feature type="region of interest" description="Disordered" evidence="1">
    <location>
        <begin position="183"/>
        <end position="286"/>
    </location>
</feature>
<organism evidence="2 3">
    <name type="scientific">Besnoitia besnoiti</name>
    <name type="common">Apicomplexan protozoan</name>
    <dbReference type="NCBI Taxonomy" id="94643"/>
    <lineage>
        <taxon>Eukaryota</taxon>
        <taxon>Sar</taxon>
        <taxon>Alveolata</taxon>
        <taxon>Apicomplexa</taxon>
        <taxon>Conoidasida</taxon>
        <taxon>Coccidia</taxon>
        <taxon>Eucoccidiorida</taxon>
        <taxon>Eimeriorina</taxon>
        <taxon>Sarcocystidae</taxon>
        <taxon>Besnoitia</taxon>
    </lineage>
</organism>
<dbReference type="RefSeq" id="XP_029219872.1">
    <property type="nucleotide sequence ID" value="XM_029363949.1"/>
</dbReference>
<dbReference type="GeneID" id="40310443"/>
<sequence>MGDRSGSTKPSVARFQASPRRGGPYDGAGGRAGGAPSYRRGWEEDGGRRKEPLATCPRRGGPGLEKSSRAAAGADAADCGFGSRAGPRIQRADRGAAAVGGPHPDRCIPCLWYFQHVTGCGKGRSCTSCHHEDHRDPQSDLHPSKRLHALGRCVPCRNHFKGICPRRAEACGFCHQEEHRKALGAKESGDETVEVVPLAPGAPARRDEERKNSGERSPEGSAPQKTDLGASGPGGDEELVIASSVSGSEKTVAHGEKAEAGQEKRDQETGKSDRKGEDHRAAKAGDKNAVHYVRQRGQNEPRAHERGVCRPCSFYFIGPQGCLKRERCPDCHHADHANPHSAAHPSKLLHLKGQCRPCIPFKRGTCAKSPENCVYCHHSSHLVEGQDTASQQKQADVAESEGQPDTAEFPVQDLDDGESAAGGRDAAHDSQADLSGGLADEETLGESGRVQEGGVAASVGDSEGEEDSSTPQASKRHSVDGGIATFLGEAVGAQERKQEGQMANKEQLLESAAEPPNALDRTSPGDADALDTARAETSEAEQCL</sequence>
<feature type="compositionally biased region" description="Basic and acidic residues" evidence="1">
    <location>
        <begin position="204"/>
        <end position="218"/>
    </location>
</feature>
<feature type="compositionally biased region" description="Polar residues" evidence="1">
    <location>
        <begin position="1"/>
        <end position="10"/>
    </location>
</feature>
<feature type="compositionally biased region" description="Basic and acidic residues" evidence="1">
    <location>
        <begin position="40"/>
        <end position="52"/>
    </location>
</feature>
<evidence type="ECO:0000313" key="2">
    <source>
        <dbReference type="EMBL" id="PFH35863.1"/>
    </source>
</evidence>
<keyword evidence="3" id="KW-1185">Reference proteome</keyword>
<feature type="compositionally biased region" description="Gly residues" evidence="1">
    <location>
        <begin position="24"/>
        <end position="33"/>
    </location>
</feature>
<feature type="region of interest" description="Disordered" evidence="1">
    <location>
        <begin position="387"/>
        <end position="544"/>
    </location>
</feature>
<proteinExistence type="predicted"/>
<accession>A0A2A9MJN5</accession>